<dbReference type="GeneID" id="108665165"/>
<reference evidence="3" key="1">
    <citation type="submission" date="2025-08" db="UniProtKB">
        <authorList>
            <consortium name="RefSeq"/>
        </authorList>
    </citation>
    <scope>IDENTIFICATION</scope>
    <source>
        <tissue evidence="3">Whole organism</tissue>
    </source>
</reference>
<dbReference type="KEGG" id="hazt:108665165"/>
<feature type="compositionally biased region" description="Polar residues" evidence="1">
    <location>
        <begin position="218"/>
        <end position="234"/>
    </location>
</feature>
<gene>
    <name evidence="3" type="primary">LOC108665165</name>
</gene>
<evidence type="ECO:0000256" key="1">
    <source>
        <dbReference type="SAM" id="MobiDB-lite"/>
    </source>
</evidence>
<feature type="compositionally biased region" description="Polar residues" evidence="1">
    <location>
        <begin position="283"/>
        <end position="301"/>
    </location>
</feature>
<organism evidence="2 3">
    <name type="scientific">Hyalella azteca</name>
    <name type="common">Amphipod</name>
    <dbReference type="NCBI Taxonomy" id="294128"/>
    <lineage>
        <taxon>Eukaryota</taxon>
        <taxon>Metazoa</taxon>
        <taxon>Ecdysozoa</taxon>
        <taxon>Arthropoda</taxon>
        <taxon>Crustacea</taxon>
        <taxon>Multicrustacea</taxon>
        <taxon>Malacostraca</taxon>
        <taxon>Eumalacostraca</taxon>
        <taxon>Peracarida</taxon>
        <taxon>Amphipoda</taxon>
        <taxon>Senticaudata</taxon>
        <taxon>Talitrida</taxon>
        <taxon>Talitroidea</taxon>
        <taxon>Hyalellidae</taxon>
        <taxon>Hyalella</taxon>
    </lineage>
</organism>
<feature type="region of interest" description="Disordered" evidence="1">
    <location>
        <begin position="112"/>
        <end position="180"/>
    </location>
</feature>
<feature type="region of interest" description="Disordered" evidence="1">
    <location>
        <begin position="918"/>
        <end position="938"/>
    </location>
</feature>
<name>A0A8B7N2D9_HYAAZ</name>
<keyword evidence="2" id="KW-1185">Reference proteome</keyword>
<feature type="compositionally biased region" description="Polar residues" evidence="1">
    <location>
        <begin position="137"/>
        <end position="154"/>
    </location>
</feature>
<dbReference type="RefSeq" id="XP_018007379.1">
    <property type="nucleotide sequence ID" value="XM_018151890.2"/>
</dbReference>
<feature type="compositionally biased region" description="Low complexity" evidence="1">
    <location>
        <begin position="788"/>
        <end position="802"/>
    </location>
</feature>
<sequence>MEDINYCVNRQVKNRKNQTKSTASLSKRQRAGKSNDASSVSFLTKRKEVQLLQTKDQQLLQDDPNRVTSGRLTIKQGIFSRAKFSGMVSRGLNKKMQAKAEASLARILKLAHQEPEKRTSDSDASGGSSSPVICDASSDQNSDAGQKLTITQDNIPPKPENEASSSHAATQAVNNKPHQRCKTRFAKPYCVGPAQARLDGKRRTSDKSSSGAGPASDSRGSQIVTPTSPSTQEPQYADFMQQIISKLDNNIRDMSAGRDLKAETIKKLEDIYNKASERRRAAATTNSGHVAGYSSTDTPLRSPATVISRTSACSPTTNTSLVSVSRPHTVSILSSVSSTSTLSSFPLVSSSPAAASSGRCVASVSSNTDDESKQQTGVVSSSSAMPSALDFSIHPEQVICAPKKLFARHEAKLMNPKLVKQVDETFHHPTVKRKKIWVSETEKVRDEELALPSEPKMELSRVTLNSPLPSIQEKSVIADPLLYLKGCTESNNTCNRNDYEELHPRSTQTCQLAVMDKTERRMVRFDDHEMFSSDGSHKHENFDDFKHGISYLDDHQSRKYGKIVRIGHCRDITNRYREMLSSSQPLPDDMLCCYEPRSLALQPVSHDSANPMGLSKPSVDDVLYTMRIDSGHGSQSYQDCARSAFLPFASKKNWSNVRTSSSGSKDLPQSAVVRFPSNLSMPALPASHIPTSTAANTQAHDESHWHDCVCTVTRKSRKPPTVEFGKRESGALVARFPSISSHGNCLASDVCCMSSNSYSSTSAVSCGSFPRSVTDETADSRPQNDYASGTNSTSSYGSSSRADAACSSRNRRSDFMFNLAQENIPEASYDANTKFHVNSSYRADFNDNRVYKNDPATRHFSDGHRGADNGAQASACTRCLCCESHSRTGGLKREQISPAAVCGGNSCTKSEVRRYMAAARPSPDVPTVHESDSSRRRTTRHSDYCSSCASSDCRADYTRGAPPQGSVADVPANARRITTRDAPPQHPPQLHPGATTRDGISFRSCCCRSVMSHSQ</sequence>
<proteinExistence type="predicted"/>
<feature type="compositionally biased region" description="Basic and acidic residues" evidence="1">
    <location>
        <begin position="112"/>
        <end position="121"/>
    </location>
</feature>
<accession>A0A8B7N2D9</accession>
<evidence type="ECO:0000313" key="2">
    <source>
        <dbReference type="Proteomes" id="UP000694843"/>
    </source>
</evidence>
<dbReference type="AlphaFoldDB" id="A0A8B7N2D9"/>
<feature type="region of interest" description="Disordered" evidence="1">
    <location>
        <begin position="12"/>
        <end position="41"/>
    </location>
</feature>
<feature type="region of interest" description="Disordered" evidence="1">
    <location>
        <begin position="978"/>
        <end position="997"/>
    </location>
</feature>
<feature type="region of interest" description="Disordered" evidence="1">
    <location>
        <begin position="278"/>
        <end position="301"/>
    </location>
</feature>
<protein>
    <submittedName>
        <fullName evidence="3">Uncharacterized protein LOC108665165 isoform X1</fullName>
    </submittedName>
</protein>
<feature type="region of interest" description="Disordered" evidence="1">
    <location>
        <begin position="761"/>
        <end position="802"/>
    </location>
</feature>
<feature type="compositionally biased region" description="Polar residues" evidence="1">
    <location>
        <begin position="162"/>
        <end position="176"/>
    </location>
</feature>
<evidence type="ECO:0000313" key="3">
    <source>
        <dbReference type="RefSeq" id="XP_018007379.1"/>
    </source>
</evidence>
<feature type="compositionally biased region" description="Basic and acidic residues" evidence="1">
    <location>
        <begin position="927"/>
        <end position="938"/>
    </location>
</feature>
<dbReference type="Proteomes" id="UP000694843">
    <property type="component" value="Unplaced"/>
</dbReference>
<feature type="region of interest" description="Disordered" evidence="1">
    <location>
        <begin position="193"/>
        <end position="235"/>
    </location>
</feature>